<dbReference type="GO" id="GO:0008168">
    <property type="term" value="F:methyltransferase activity"/>
    <property type="evidence" value="ECO:0007669"/>
    <property type="project" value="UniProtKB-KW"/>
</dbReference>
<gene>
    <name evidence="1" type="ORF">CR492_08430</name>
</gene>
<dbReference type="Proteomes" id="UP000236286">
    <property type="component" value="Unassembled WGS sequence"/>
</dbReference>
<dbReference type="InterPro" id="IPR029063">
    <property type="entry name" value="SAM-dependent_MTases_sf"/>
</dbReference>
<keyword evidence="1" id="KW-0489">Methyltransferase</keyword>
<protein>
    <submittedName>
        <fullName evidence="1">Methyltransferase, TIGR04325 family</fullName>
    </submittedName>
</protein>
<comment type="caution">
    <text evidence="1">The sequence shown here is derived from an EMBL/GenBank/DDBJ whole genome shotgun (WGS) entry which is preliminary data.</text>
</comment>
<sequence>MNTYSILRDIAHKVDVVADVPIIGTLYNRVYDRVFAAVSGNLRLFRGVYPDFASAADSAPHTKPLGYDNEASALLLADDRHHVWASDYPVMFWLNKLIGDHSIIFDCGGNVGISFFAYQSYLSYPPDARWVVYEVPAVAAAGRAIAASSGAKQLSFVTDYKDVPNADIFLAAGVLQYLEDPFRPFREATRLPPHIIINKTPIFDRPSAVTLQGTGAAFCPYHLFNRTEFLQQFHDLGYVVVNEWENPNVGCRIRGYSYYNIPSFSGFYLKRSSN</sequence>
<dbReference type="SUPFAM" id="SSF53335">
    <property type="entry name" value="S-adenosyl-L-methionine-dependent methyltransferases"/>
    <property type="match status" value="1"/>
</dbReference>
<dbReference type="AlphaFoldDB" id="A0A2J7TI34"/>
<proteinExistence type="predicted"/>
<name>A0A2J7TI34_METSI</name>
<reference evidence="1 2" key="1">
    <citation type="submission" date="2017-10" db="EMBL/GenBank/DDBJ databases">
        <title>Genome announcement of Methylocella silvestris TVC from permafrost.</title>
        <authorList>
            <person name="Wang J."/>
            <person name="Geng K."/>
            <person name="Ul-Haque F."/>
            <person name="Crombie A.T."/>
            <person name="Street L.E."/>
            <person name="Wookey P.A."/>
            <person name="Murrell J.C."/>
            <person name="Pratscher J."/>
        </authorList>
    </citation>
    <scope>NUCLEOTIDE SEQUENCE [LARGE SCALE GENOMIC DNA]</scope>
    <source>
        <strain evidence="1 2">TVC</strain>
    </source>
</reference>
<evidence type="ECO:0000313" key="2">
    <source>
        <dbReference type="Proteomes" id="UP000236286"/>
    </source>
</evidence>
<accession>A0A2J7TI34</accession>
<dbReference type="OrthoDB" id="118271at2"/>
<dbReference type="GO" id="GO:0032259">
    <property type="term" value="P:methylation"/>
    <property type="evidence" value="ECO:0007669"/>
    <property type="project" value="UniProtKB-KW"/>
</dbReference>
<dbReference type="RefSeq" id="WP_102843305.1">
    <property type="nucleotide sequence ID" value="NZ_PDZR01000007.1"/>
</dbReference>
<dbReference type="InterPro" id="IPR027612">
    <property type="entry name" value="Put_MTase_LIC12133"/>
</dbReference>
<dbReference type="NCBIfam" id="TIGR04325">
    <property type="entry name" value="MTase_LIC12133"/>
    <property type="match status" value="1"/>
</dbReference>
<dbReference type="EMBL" id="PDZR01000007">
    <property type="protein sequence ID" value="PNG26422.1"/>
    <property type="molecule type" value="Genomic_DNA"/>
</dbReference>
<evidence type="ECO:0000313" key="1">
    <source>
        <dbReference type="EMBL" id="PNG26422.1"/>
    </source>
</evidence>
<keyword evidence="1" id="KW-0808">Transferase</keyword>
<organism evidence="1 2">
    <name type="scientific">Methylocella silvestris</name>
    <dbReference type="NCBI Taxonomy" id="199596"/>
    <lineage>
        <taxon>Bacteria</taxon>
        <taxon>Pseudomonadati</taxon>
        <taxon>Pseudomonadota</taxon>
        <taxon>Alphaproteobacteria</taxon>
        <taxon>Hyphomicrobiales</taxon>
        <taxon>Beijerinckiaceae</taxon>
        <taxon>Methylocella</taxon>
    </lineage>
</organism>